<feature type="transmembrane region" description="Helical" evidence="7">
    <location>
        <begin position="314"/>
        <end position="332"/>
    </location>
</feature>
<keyword evidence="2" id="KW-1003">Cell membrane</keyword>
<feature type="region of interest" description="Disordered" evidence="6">
    <location>
        <begin position="707"/>
        <end position="732"/>
    </location>
</feature>
<dbReference type="InterPro" id="IPR052159">
    <property type="entry name" value="Competence_DNA_uptake"/>
</dbReference>
<feature type="transmembrane region" description="Helical" evidence="7">
    <location>
        <begin position="486"/>
        <end position="507"/>
    </location>
</feature>
<organism evidence="10 11">
    <name type="scientific">Roseococcus pinisoli</name>
    <dbReference type="NCBI Taxonomy" id="2835040"/>
    <lineage>
        <taxon>Bacteria</taxon>
        <taxon>Pseudomonadati</taxon>
        <taxon>Pseudomonadota</taxon>
        <taxon>Alphaproteobacteria</taxon>
        <taxon>Acetobacterales</taxon>
        <taxon>Roseomonadaceae</taxon>
        <taxon>Roseococcus</taxon>
    </lineage>
</organism>
<keyword evidence="3 7" id="KW-0812">Transmembrane</keyword>
<comment type="subcellular location">
    <subcellularLocation>
        <location evidence="1">Cell membrane</location>
        <topology evidence="1">Multi-pass membrane protein</topology>
    </subcellularLocation>
</comment>
<dbReference type="Proteomes" id="UP000766336">
    <property type="component" value="Unassembled WGS sequence"/>
</dbReference>
<feature type="domain" description="ComEC/Rec2-related protein" evidence="8">
    <location>
        <begin position="252"/>
        <end position="535"/>
    </location>
</feature>
<feature type="transmembrane region" description="Helical" evidence="7">
    <location>
        <begin position="513"/>
        <end position="531"/>
    </location>
</feature>
<dbReference type="NCBIfam" id="TIGR00360">
    <property type="entry name" value="ComEC_N-term"/>
    <property type="match status" value="1"/>
</dbReference>
<evidence type="ECO:0000256" key="4">
    <source>
        <dbReference type="ARBA" id="ARBA00022989"/>
    </source>
</evidence>
<dbReference type="EMBL" id="JAHCDA010000003">
    <property type="protein sequence ID" value="MBS7812631.1"/>
    <property type="molecule type" value="Genomic_DNA"/>
</dbReference>
<reference evidence="10 11" key="1">
    <citation type="submission" date="2021-05" db="EMBL/GenBank/DDBJ databases">
        <title>Roseococcus sp. XZZS9, whole genome shotgun sequencing project.</title>
        <authorList>
            <person name="Zhao G."/>
            <person name="Shen L."/>
        </authorList>
    </citation>
    <scope>NUCLEOTIDE SEQUENCE [LARGE SCALE GENOMIC DNA]</scope>
    <source>
        <strain evidence="10 11">XZZS9</strain>
    </source>
</reference>
<dbReference type="InterPro" id="IPR025405">
    <property type="entry name" value="DUF4131"/>
</dbReference>
<evidence type="ECO:0000256" key="5">
    <source>
        <dbReference type="ARBA" id="ARBA00023136"/>
    </source>
</evidence>
<evidence type="ECO:0000256" key="1">
    <source>
        <dbReference type="ARBA" id="ARBA00004651"/>
    </source>
</evidence>
<accession>A0ABS5QG43</accession>
<evidence type="ECO:0000313" key="11">
    <source>
        <dbReference type="Proteomes" id="UP000766336"/>
    </source>
</evidence>
<feature type="transmembrane region" description="Helical" evidence="7">
    <location>
        <begin position="39"/>
        <end position="56"/>
    </location>
</feature>
<feature type="transmembrane region" description="Helical" evidence="7">
    <location>
        <begin position="85"/>
        <end position="108"/>
    </location>
</feature>
<dbReference type="Pfam" id="PF13567">
    <property type="entry name" value="DUF4131"/>
    <property type="match status" value="1"/>
</dbReference>
<evidence type="ECO:0000256" key="3">
    <source>
        <dbReference type="ARBA" id="ARBA00022692"/>
    </source>
</evidence>
<keyword evidence="4 7" id="KW-1133">Transmembrane helix</keyword>
<feature type="transmembrane region" description="Helical" evidence="7">
    <location>
        <begin position="459"/>
        <end position="479"/>
    </location>
</feature>
<dbReference type="Pfam" id="PF03772">
    <property type="entry name" value="Competence"/>
    <property type="match status" value="1"/>
</dbReference>
<feature type="transmembrane region" description="Helical" evidence="7">
    <location>
        <begin position="417"/>
        <end position="439"/>
    </location>
</feature>
<feature type="transmembrane region" description="Helical" evidence="7">
    <location>
        <begin position="276"/>
        <end position="302"/>
    </location>
</feature>
<feature type="transmembrane region" description="Helical" evidence="7">
    <location>
        <begin position="538"/>
        <end position="554"/>
    </location>
</feature>
<dbReference type="PANTHER" id="PTHR30619">
    <property type="entry name" value="DNA INTERNALIZATION/COMPETENCE PROTEIN COMEC/REC2"/>
    <property type="match status" value="1"/>
</dbReference>
<proteinExistence type="predicted"/>
<comment type="caution">
    <text evidence="10">The sequence shown here is derived from an EMBL/GenBank/DDBJ whole genome shotgun (WGS) entry which is preliminary data.</text>
</comment>
<feature type="domain" description="DUF4131" evidence="9">
    <location>
        <begin position="60"/>
        <end position="213"/>
    </location>
</feature>
<dbReference type="RefSeq" id="WP_213671323.1">
    <property type="nucleotide sequence ID" value="NZ_JAHCDA010000003.1"/>
</dbReference>
<evidence type="ECO:0000259" key="8">
    <source>
        <dbReference type="Pfam" id="PF03772"/>
    </source>
</evidence>
<gene>
    <name evidence="10" type="ORF">KHU32_16895</name>
</gene>
<sequence length="732" mass="77587">MLPAAPSWRWFRALAPPREAGSVVPGRLAAILAAEQGRLALWLPVAMAAGILFYFLPRHEPWAGWRYAGLVFWLVALWLRDRFPLAAWALALLGSAGLGFALASWHAARAPPPLELPRGATGLTGLVTETDLLPGGIRITLAEGRWEGQDMPARRAIRVRLRTDDPARPLPGDTVALRTLIRAPSAPAHPGAWDFQRAAYFEGLGGSGFALGPVEVLASNGAAPPLSAMRSRIEARVTGLLPGGVGAVAAALLTGGQSTIPAADMQAMRDSGLAHLLSVSGLHIAIVMGLAFTAVRAALALWPGFALRWGTRPFAALAALAMGGFYMVLTGSQVPMQRSFLMAALVTLALLAGRRALNPRVLAFAALGVMALQPQSLLGPSFQMSFAAVMALIASYEAARPWLSRTGTPRPWWWRPMLVVLGGIATSAIAGAATTPFGLHHFGRLQLYGVAANAVAVPLTSLLVMPAGMAAMVLLPLGLEAWPLRLMGWGIEGILAVARGVAAWPGAAMAMPPLPPLGLALLSLGLCWLCLWRTRWRLLGLVAIGAGLASWHLVRPPDAMAAADGRLFALQTEGHVFLERRPGASRFIGDSWLRGLGGVEASPLPAHGEAAEGRIRCRPEACTLFSATGEPGLILLRPPVLPRGQRAAFDPGPHPACGRAPVIVSPEPVRGACDGSEVVDRFSVWRDGAHAIWLEDGRARVVSDRAWRGDRPWVPPPPLPRSRTNEPPAESE</sequence>
<evidence type="ECO:0000259" key="9">
    <source>
        <dbReference type="Pfam" id="PF13567"/>
    </source>
</evidence>
<feature type="transmembrane region" description="Helical" evidence="7">
    <location>
        <begin position="339"/>
        <end position="357"/>
    </location>
</feature>
<feature type="transmembrane region" description="Helical" evidence="7">
    <location>
        <begin position="63"/>
        <end position="79"/>
    </location>
</feature>
<evidence type="ECO:0000256" key="2">
    <source>
        <dbReference type="ARBA" id="ARBA00022475"/>
    </source>
</evidence>
<name>A0ABS5QG43_9PROT</name>
<feature type="transmembrane region" description="Helical" evidence="7">
    <location>
        <begin position="377"/>
        <end position="396"/>
    </location>
</feature>
<protein>
    <submittedName>
        <fullName evidence="10">ComEC/Rec2 family competence protein</fullName>
    </submittedName>
</protein>
<keyword evidence="11" id="KW-1185">Reference proteome</keyword>
<feature type="compositionally biased region" description="Low complexity" evidence="6">
    <location>
        <begin position="721"/>
        <end position="732"/>
    </location>
</feature>
<keyword evidence="5 7" id="KW-0472">Membrane</keyword>
<dbReference type="PANTHER" id="PTHR30619:SF1">
    <property type="entry name" value="RECOMBINATION PROTEIN 2"/>
    <property type="match status" value="1"/>
</dbReference>
<evidence type="ECO:0000313" key="10">
    <source>
        <dbReference type="EMBL" id="MBS7812631.1"/>
    </source>
</evidence>
<evidence type="ECO:0000256" key="6">
    <source>
        <dbReference type="SAM" id="MobiDB-lite"/>
    </source>
</evidence>
<dbReference type="InterPro" id="IPR004477">
    <property type="entry name" value="ComEC_N"/>
</dbReference>
<evidence type="ECO:0000256" key="7">
    <source>
        <dbReference type="SAM" id="Phobius"/>
    </source>
</evidence>